<feature type="domain" description="HNH nuclease" evidence="1">
    <location>
        <begin position="15"/>
        <end position="68"/>
    </location>
</feature>
<dbReference type="RefSeq" id="WP_133629520.1">
    <property type="nucleotide sequence ID" value="NZ_SOAZ01000057.1"/>
</dbReference>
<dbReference type="GO" id="GO:0004519">
    <property type="term" value="F:endonuclease activity"/>
    <property type="evidence" value="ECO:0007669"/>
    <property type="project" value="UniProtKB-KW"/>
</dbReference>
<name>A0A4R7K4Y4_9CLOT</name>
<organism evidence="2 3">
    <name type="scientific">Fonticella tunisiensis</name>
    <dbReference type="NCBI Taxonomy" id="1096341"/>
    <lineage>
        <taxon>Bacteria</taxon>
        <taxon>Bacillati</taxon>
        <taxon>Bacillota</taxon>
        <taxon>Clostridia</taxon>
        <taxon>Eubacteriales</taxon>
        <taxon>Clostridiaceae</taxon>
        <taxon>Fonticella</taxon>
    </lineage>
</organism>
<reference evidence="2 3" key="1">
    <citation type="submission" date="2019-03" db="EMBL/GenBank/DDBJ databases">
        <title>Genomic Encyclopedia of Type Strains, Phase IV (KMG-IV): sequencing the most valuable type-strain genomes for metagenomic binning, comparative biology and taxonomic classification.</title>
        <authorList>
            <person name="Goeker M."/>
        </authorList>
    </citation>
    <scope>NUCLEOTIDE SEQUENCE [LARGE SCALE GENOMIC DNA]</scope>
    <source>
        <strain evidence="2 3">DSM 24455</strain>
    </source>
</reference>
<gene>
    <name evidence="2" type="ORF">EDD71_1572</name>
</gene>
<keyword evidence="2" id="KW-0540">Nuclease</keyword>
<dbReference type="EMBL" id="SOAZ01000057">
    <property type="protein sequence ID" value="TDT45636.1"/>
    <property type="molecule type" value="Genomic_DNA"/>
</dbReference>
<evidence type="ECO:0000313" key="3">
    <source>
        <dbReference type="Proteomes" id="UP000295325"/>
    </source>
</evidence>
<keyword evidence="2" id="KW-0378">Hydrolase</keyword>
<dbReference type="GO" id="GO:0003676">
    <property type="term" value="F:nucleic acid binding"/>
    <property type="evidence" value="ECO:0007669"/>
    <property type="project" value="InterPro"/>
</dbReference>
<evidence type="ECO:0000259" key="1">
    <source>
        <dbReference type="SMART" id="SM00507"/>
    </source>
</evidence>
<proteinExistence type="predicted"/>
<dbReference type="Pfam" id="PF01844">
    <property type="entry name" value="HNH"/>
    <property type="match status" value="1"/>
</dbReference>
<keyword evidence="2" id="KW-0255">Endonuclease</keyword>
<dbReference type="InterPro" id="IPR003615">
    <property type="entry name" value="HNH_nuc"/>
</dbReference>
<dbReference type="SMART" id="SM00507">
    <property type="entry name" value="HNHc"/>
    <property type="match status" value="1"/>
</dbReference>
<dbReference type="OrthoDB" id="489287at2"/>
<protein>
    <submittedName>
        <fullName evidence="2">HNH endonuclease</fullName>
    </submittedName>
</protein>
<keyword evidence="3" id="KW-1185">Reference proteome</keyword>
<comment type="caution">
    <text evidence="2">The sequence shown here is derived from an EMBL/GenBank/DDBJ whole genome shotgun (WGS) entry which is preliminary data.</text>
</comment>
<dbReference type="Proteomes" id="UP000295325">
    <property type="component" value="Unassembled WGS sequence"/>
</dbReference>
<dbReference type="AlphaFoldDB" id="A0A4R7K4Y4"/>
<dbReference type="CDD" id="cd00085">
    <property type="entry name" value="HNHc"/>
    <property type="match status" value="1"/>
</dbReference>
<dbReference type="InterPro" id="IPR002711">
    <property type="entry name" value="HNH"/>
</dbReference>
<evidence type="ECO:0000313" key="2">
    <source>
        <dbReference type="EMBL" id="TDT45636.1"/>
    </source>
</evidence>
<dbReference type="GO" id="GO:0008270">
    <property type="term" value="F:zinc ion binding"/>
    <property type="evidence" value="ECO:0007669"/>
    <property type="project" value="InterPro"/>
</dbReference>
<sequence>MLFVNYATKRNNFTVYRDLLYEDFNRHNCFYCGQKLKTTMEVDHFIPWVFVRGDKLWNFALSCRHCNHSKRDRLSDRHYIRKLLDQNSRSNNIYIVNKEYKIYHPDKIVEMYNCAELNGFESGWMPKNHK</sequence>
<accession>A0A4R7K4Y4</accession>
<dbReference type="Gene3D" id="1.10.30.50">
    <property type="match status" value="1"/>
</dbReference>